<evidence type="ECO:0000256" key="6">
    <source>
        <dbReference type="ARBA" id="ARBA00023204"/>
    </source>
</evidence>
<keyword evidence="2" id="KW-0255">Endonuclease</keyword>
<dbReference type="Gene3D" id="3.20.20.150">
    <property type="entry name" value="Divalent-metal-dependent TIM barrel enzymes"/>
    <property type="match status" value="1"/>
</dbReference>
<organism evidence="9 10">
    <name type="scientific">Auxenochlorella protothecoides</name>
    <name type="common">Green microalga</name>
    <name type="synonym">Chlorella protothecoides</name>
    <dbReference type="NCBI Taxonomy" id="3075"/>
    <lineage>
        <taxon>Eukaryota</taxon>
        <taxon>Viridiplantae</taxon>
        <taxon>Chlorophyta</taxon>
        <taxon>core chlorophytes</taxon>
        <taxon>Trebouxiophyceae</taxon>
        <taxon>Chlorellales</taxon>
        <taxon>Chlorellaceae</taxon>
        <taxon>Auxenochlorella</taxon>
    </lineage>
</organism>
<dbReference type="GO" id="GO:0006289">
    <property type="term" value="P:nucleotide-excision repair"/>
    <property type="evidence" value="ECO:0007669"/>
    <property type="project" value="InterPro"/>
</dbReference>
<dbReference type="Gene3D" id="3.40.50.300">
    <property type="entry name" value="P-loop containing nucleotide triphosphate hydrolases"/>
    <property type="match status" value="1"/>
</dbReference>
<dbReference type="AlphaFoldDB" id="A0A3M7KVD4"/>
<accession>A0A3M7KVD4</accession>
<comment type="caution">
    <text evidence="9">The sequence shown here is derived from an EMBL/GenBank/DDBJ whole genome shotgun (WGS) entry which is preliminary data.</text>
</comment>
<evidence type="ECO:0000259" key="8">
    <source>
        <dbReference type="PROSITE" id="PS51718"/>
    </source>
</evidence>
<evidence type="ECO:0000313" key="9">
    <source>
        <dbReference type="EMBL" id="RMZ54493.1"/>
    </source>
</evidence>
<evidence type="ECO:0000256" key="1">
    <source>
        <dbReference type="ARBA" id="ARBA00022722"/>
    </source>
</evidence>
<dbReference type="InterPro" id="IPR036237">
    <property type="entry name" value="Xyl_isomerase-like_sf"/>
</dbReference>
<dbReference type="CDD" id="cd08771">
    <property type="entry name" value="DLP_1"/>
    <property type="match status" value="1"/>
</dbReference>
<dbReference type="GO" id="GO:0004519">
    <property type="term" value="F:endonuclease activity"/>
    <property type="evidence" value="ECO:0007669"/>
    <property type="project" value="UniProtKB-KW"/>
</dbReference>
<feature type="compositionally biased region" description="Basic and acidic residues" evidence="7">
    <location>
        <begin position="161"/>
        <end position="171"/>
    </location>
</feature>
<feature type="compositionally biased region" description="Basic and acidic residues" evidence="7">
    <location>
        <begin position="133"/>
        <end position="149"/>
    </location>
</feature>
<evidence type="ECO:0000313" key="10">
    <source>
        <dbReference type="Proteomes" id="UP000279271"/>
    </source>
</evidence>
<dbReference type="GO" id="GO:0003924">
    <property type="term" value="F:GTPase activity"/>
    <property type="evidence" value="ECO:0007669"/>
    <property type="project" value="InterPro"/>
</dbReference>
<sequence>MTEEEAFLAATDTFHRRGEVPVVHYSETDWNKRIHSHAKYVKGPINLFGRRADVMVEAGVQDIMLDVELPSEFCTEPPKSKSRRLAPRASVPLVKSEDLGGALDQENIPDHASSVNGIIEPVPTPKAKRGRKAKEPAVKGEHLEPEGSAKKKAPRAGKAAVKPDPEPHVLADTEGSPSKITKKITQRVRQSIKVEVKTEDSLSLDDAGASVEVAATQVVKKKAVRKKKEPDPLPFTDPTPELLEGLKDFVPGPRPIPNLGYACLCCALRELKPPIFTSRDLIKRTLDEKGLPYLGELCLANSRDLARLIQWNQEHGIRFFRMSSVIWPWMGSFDPKELPQYEEIKQALAFAGKLARAYDQRVTFHPSHFVKLGGPVEALTQKSINELEGHAQILDLMGYDTPSVWNKINIHVGGSYGDKQATMERWAAAYNRLTPSCRLRMTVENDDRPNSYSVRDLLELHRLCGVPIVFDFHHWKFCEGDMTQEEALRAAIATWPKGIRPVVHWSESQEGRIPHAHSDYIKGPMNLYGLEAEVDVMIEAKAKERSLLCFRDGLPIPAVDIPSEDPGAGRKAAAAAPFLDDYSESRIAARDGCSMEGVSTVMSSVDDGSEDLYGNATSRLRYEAYSRLQAAAVAFGESLPIPEIVAIGGQSDGKSSLLEAFLGFRFNVREVEMGTRRPLIVQMVHDSTAEEPRCRLKDEEGEEYGPVIAPPSAVADAIRDRTAEHLAKVGGAVSSVPIVMRAEYAYCPNLTIIDTPGFILKARKGEAASTPDDILAMVKAQCAPSNRLILFLQQSSVEWASSLWMHVLTDVDPDFSRTVVVASKFDNRLKEFGERWEVDRYLAAAGYLPPSVQPFFIALPKDRGAVGCAGEWRASIQGVDAEVLRGLREGVAGGFDEERFGTRLRLYGSAAFARALAEFRAVVQALELPPGLSSDVVANALLGQDQHGGRAVEAVAALLAEKGARTALGPALRTLCARLGSVLAHALGVAQALVFEGGAMSSGPAPLRGLAAPAAGRPHEEPCAADLGECARFRAAIAAACDALVARLVDHARALLEHGLEVAVAGGGRDAWAPGHLDLLGEGVGEEEGDDEVDENASPMHALLEEAKGRGPKAARVAVRFRRVCAAVASGSLPTSLQTCLLSTLREGVLPHLLQEVCGTPDAECMALFQDPAEVAALRERREAAERRAEGLVRCRDEFSELVACL</sequence>
<evidence type="ECO:0000256" key="4">
    <source>
        <dbReference type="ARBA" id="ARBA00022769"/>
    </source>
</evidence>
<evidence type="ECO:0000256" key="3">
    <source>
        <dbReference type="ARBA" id="ARBA00022763"/>
    </source>
</evidence>
<dbReference type="InterPro" id="IPR045063">
    <property type="entry name" value="Dynamin_N"/>
</dbReference>
<dbReference type="Pfam" id="PF03851">
    <property type="entry name" value="UvdE"/>
    <property type="match status" value="1"/>
</dbReference>
<dbReference type="InterPro" id="IPR022812">
    <property type="entry name" value="Dynamin"/>
</dbReference>
<dbReference type="PROSITE" id="PS51718">
    <property type="entry name" value="G_DYNAMIN_2"/>
    <property type="match status" value="1"/>
</dbReference>
<reference evidence="10" key="1">
    <citation type="journal article" date="2018" name="Algal Res.">
        <title>Characterization of plant carbon substrate utilization by Auxenochlorella protothecoides.</title>
        <authorList>
            <person name="Vogler B.W."/>
            <person name="Starkenburg S.R."/>
            <person name="Sudasinghe N."/>
            <person name="Schambach J.Y."/>
            <person name="Rollin J.A."/>
            <person name="Pattathil S."/>
            <person name="Barry A.N."/>
        </authorList>
    </citation>
    <scope>NUCLEOTIDE SEQUENCE [LARGE SCALE GENOMIC DNA]</scope>
    <source>
        <strain evidence="10">UTEX 25</strain>
    </source>
</reference>
<dbReference type="InterPro" id="IPR027417">
    <property type="entry name" value="P-loop_NTPase"/>
</dbReference>
<gene>
    <name evidence="9" type="ORF">APUTEX25_002069</name>
</gene>
<dbReference type="PANTHER" id="PTHR31290">
    <property type="entry name" value="UV-DAMAGE ENDONUCLEASE"/>
    <property type="match status" value="1"/>
</dbReference>
<dbReference type="PANTHER" id="PTHR31290:SF5">
    <property type="entry name" value="UV-DAMAGE ENDONUCLEASE"/>
    <property type="match status" value="1"/>
</dbReference>
<keyword evidence="3" id="KW-0227">DNA damage</keyword>
<dbReference type="GO" id="GO:0005525">
    <property type="term" value="F:GTP binding"/>
    <property type="evidence" value="ECO:0007669"/>
    <property type="project" value="InterPro"/>
</dbReference>
<dbReference type="Proteomes" id="UP000279271">
    <property type="component" value="Unassembled WGS sequence"/>
</dbReference>
<feature type="region of interest" description="Disordered" evidence="7">
    <location>
        <begin position="106"/>
        <end position="175"/>
    </location>
</feature>
<name>A0A3M7KVD4_AUXPR</name>
<keyword evidence="1" id="KW-0540">Nuclease</keyword>
<keyword evidence="4" id="KW-0228">DNA excision</keyword>
<dbReference type="SMART" id="SM00053">
    <property type="entry name" value="DYNc"/>
    <property type="match status" value="1"/>
</dbReference>
<dbReference type="PRINTS" id="PR00195">
    <property type="entry name" value="DYNAMIN"/>
</dbReference>
<dbReference type="InterPro" id="IPR001401">
    <property type="entry name" value="Dynamin_GTPase"/>
</dbReference>
<dbReference type="InterPro" id="IPR030381">
    <property type="entry name" value="G_DYNAMIN_dom"/>
</dbReference>
<dbReference type="EMBL" id="QOKY01000179">
    <property type="protein sequence ID" value="RMZ54493.1"/>
    <property type="molecule type" value="Genomic_DNA"/>
</dbReference>
<evidence type="ECO:0000256" key="2">
    <source>
        <dbReference type="ARBA" id="ARBA00022759"/>
    </source>
</evidence>
<dbReference type="Pfam" id="PF00350">
    <property type="entry name" value="Dynamin_N"/>
    <property type="match status" value="1"/>
</dbReference>
<evidence type="ECO:0000256" key="5">
    <source>
        <dbReference type="ARBA" id="ARBA00022801"/>
    </source>
</evidence>
<feature type="domain" description="Dynamin-type G" evidence="8">
    <location>
        <begin position="638"/>
        <end position="929"/>
    </location>
</feature>
<dbReference type="NCBIfam" id="TIGR00629">
    <property type="entry name" value="uvde"/>
    <property type="match status" value="1"/>
</dbReference>
<dbReference type="GO" id="GO:0009411">
    <property type="term" value="P:response to UV"/>
    <property type="evidence" value="ECO:0007669"/>
    <property type="project" value="InterPro"/>
</dbReference>
<keyword evidence="5" id="KW-0378">Hydrolase</keyword>
<dbReference type="SUPFAM" id="SSF51658">
    <property type="entry name" value="Xylose isomerase-like"/>
    <property type="match status" value="1"/>
</dbReference>
<evidence type="ECO:0000256" key="7">
    <source>
        <dbReference type="SAM" id="MobiDB-lite"/>
    </source>
</evidence>
<dbReference type="InterPro" id="IPR004601">
    <property type="entry name" value="UvdE"/>
</dbReference>
<dbReference type="SUPFAM" id="SSF52540">
    <property type="entry name" value="P-loop containing nucleoside triphosphate hydrolases"/>
    <property type="match status" value="1"/>
</dbReference>
<keyword evidence="6" id="KW-0234">DNA repair</keyword>
<proteinExistence type="predicted"/>
<protein>
    <recommendedName>
        <fullName evidence="8">Dynamin-type G domain-containing protein</fullName>
    </recommendedName>
</protein>